<name>A0AAF0P402_9ACTN</name>
<sequence>MLPVPVRLGVEQLLEFAPVEEDAAAFAALVDDYSTALVLAHLGTAFGTDELHAIDGTG</sequence>
<dbReference type="AlphaFoldDB" id="A0AAF0P402"/>
<keyword evidence="2" id="KW-1185">Reference proteome</keyword>
<gene>
    <name evidence="1" type="ORF">H1D33_30385</name>
</gene>
<reference evidence="1 2" key="2">
    <citation type="journal article" date="2021" name="Mar. Drugs">
        <title>A New Micromonospora Strain with Antibiotic Activity Isolated from the Microbiome of a Mid-Atlantic Deep-Sea Sponge.</title>
        <authorList>
            <person name="Back C.R."/>
            <person name="Stennett H.L."/>
            <person name="Williams S.E."/>
            <person name="Wang L."/>
            <person name="Ojeda Gomez J."/>
            <person name="Abdulle O.M."/>
            <person name="Duffy T."/>
            <person name="Neal C."/>
            <person name="Mantell J."/>
            <person name="Jepson M.A."/>
            <person name="Hendry K.R."/>
            <person name="Powell D."/>
            <person name="Stach J.E.M."/>
            <person name="Essex-Lopresti A.E."/>
            <person name="Willis C.L."/>
            <person name="Curnow P."/>
            <person name="Race P.R."/>
        </authorList>
    </citation>
    <scope>NUCLEOTIDE SEQUENCE [LARGE SCALE GENOMIC DNA]</scope>
    <source>
        <strain evidence="1 2">28ISP2-46</strain>
    </source>
</reference>
<accession>A0AAF0P402</accession>
<organism evidence="1 2">
    <name type="scientific">Micromonospora robiginosa</name>
    <dbReference type="NCBI Taxonomy" id="2749844"/>
    <lineage>
        <taxon>Bacteria</taxon>
        <taxon>Bacillati</taxon>
        <taxon>Actinomycetota</taxon>
        <taxon>Actinomycetes</taxon>
        <taxon>Micromonosporales</taxon>
        <taxon>Micromonosporaceae</taxon>
        <taxon>Micromonospora</taxon>
    </lineage>
</organism>
<dbReference type="EMBL" id="CP059322">
    <property type="protein sequence ID" value="WMF04612.1"/>
    <property type="molecule type" value="Genomic_DNA"/>
</dbReference>
<reference evidence="2" key="1">
    <citation type="submission" date="2020-07" db="EMBL/GenBank/DDBJ databases">
        <title>A new Micromonospora strain with potent antibiotic activity isolated from the microbiome of a mid-Atlantic deep-sea sponge.</title>
        <authorList>
            <person name="Back C.R."/>
            <person name="Stennett H.L."/>
            <person name="Williams S.E."/>
            <person name="Wang L."/>
            <person name="Ojeda Gomez J."/>
            <person name="Abdulle O.M."/>
            <person name="Duffy T."/>
            <person name="Hendry K.R."/>
            <person name="Powell D."/>
            <person name="Stach J.E."/>
            <person name="Essex-Lopresti A.E."/>
            <person name="Willis C.L."/>
            <person name="Curnow P."/>
            <person name="Race P.R."/>
        </authorList>
    </citation>
    <scope>NUCLEOTIDE SEQUENCE [LARGE SCALE GENOMIC DNA]</scope>
    <source>
        <strain evidence="2">28ISP2-46</strain>
    </source>
</reference>
<dbReference type="KEGG" id="mfeu:H1D33_30385"/>
<evidence type="ECO:0000313" key="1">
    <source>
        <dbReference type="EMBL" id="WMF04612.1"/>
    </source>
</evidence>
<evidence type="ECO:0000313" key="2">
    <source>
        <dbReference type="Proteomes" id="UP000510844"/>
    </source>
</evidence>
<protein>
    <submittedName>
        <fullName evidence="1">Uncharacterized protein</fullName>
    </submittedName>
</protein>
<dbReference type="Proteomes" id="UP000510844">
    <property type="component" value="Chromosome"/>
</dbReference>
<proteinExistence type="predicted"/>